<organism evidence="2 3">
    <name type="scientific">Halorussus limi</name>
    <dbReference type="NCBI Taxonomy" id="2938695"/>
    <lineage>
        <taxon>Archaea</taxon>
        <taxon>Methanobacteriati</taxon>
        <taxon>Methanobacteriota</taxon>
        <taxon>Stenosarchaea group</taxon>
        <taxon>Halobacteria</taxon>
        <taxon>Halobacteriales</taxon>
        <taxon>Haladaptataceae</taxon>
        <taxon>Halorussus</taxon>
    </lineage>
</organism>
<protein>
    <recommendedName>
        <fullName evidence="1">DUF7837 domain-containing protein</fullName>
    </recommendedName>
</protein>
<dbReference type="EMBL" id="CP096659">
    <property type="protein sequence ID" value="UPV73611.1"/>
    <property type="molecule type" value="Genomic_DNA"/>
</dbReference>
<name>A0A8U0HS17_9EURY</name>
<dbReference type="Pfam" id="PF25207">
    <property type="entry name" value="DUF7837"/>
    <property type="match status" value="1"/>
</dbReference>
<accession>A0A8U0HS17</accession>
<dbReference type="AlphaFoldDB" id="A0A8U0HS17"/>
<evidence type="ECO:0000313" key="3">
    <source>
        <dbReference type="Proteomes" id="UP000830729"/>
    </source>
</evidence>
<dbReference type="RefSeq" id="WP_248649663.1">
    <property type="nucleotide sequence ID" value="NZ_CP096659.1"/>
</dbReference>
<dbReference type="InterPro" id="IPR057159">
    <property type="entry name" value="DUF7837"/>
</dbReference>
<feature type="domain" description="DUF7837" evidence="1">
    <location>
        <begin position="5"/>
        <end position="48"/>
    </location>
</feature>
<reference evidence="2 3" key="1">
    <citation type="submission" date="2022-04" db="EMBL/GenBank/DDBJ databases">
        <title>Diverse halophilic archaea isolated from saline environments.</title>
        <authorList>
            <person name="Cui H.-L."/>
        </authorList>
    </citation>
    <scope>NUCLEOTIDE SEQUENCE [LARGE SCALE GENOMIC DNA]</scope>
    <source>
        <strain evidence="2 3">XZYJT49</strain>
    </source>
</reference>
<dbReference type="KEGG" id="halx:M0R89_13820"/>
<evidence type="ECO:0000313" key="2">
    <source>
        <dbReference type="EMBL" id="UPV73611.1"/>
    </source>
</evidence>
<proteinExistence type="predicted"/>
<sequence length="51" mass="5747">MAYETQTVGHCPNCGESITRDYLLIEYESDGRPARFAECPDCREVVHPSAE</sequence>
<dbReference type="GeneID" id="72186297"/>
<evidence type="ECO:0000259" key="1">
    <source>
        <dbReference type="Pfam" id="PF25207"/>
    </source>
</evidence>
<dbReference type="Proteomes" id="UP000830729">
    <property type="component" value="Chromosome"/>
</dbReference>
<keyword evidence="3" id="KW-1185">Reference proteome</keyword>
<gene>
    <name evidence="2" type="ORF">M0R89_13820</name>
</gene>